<keyword evidence="8" id="KW-1185">Reference proteome</keyword>
<dbReference type="Gene3D" id="1.10.1660.10">
    <property type="match status" value="1"/>
</dbReference>
<comment type="caution">
    <text evidence="7">The sequence shown here is derived from an EMBL/GenBank/DDBJ whole genome shotgun (WGS) entry which is preliminary data.</text>
</comment>
<dbReference type="AlphaFoldDB" id="A0A9J6QYQ6"/>
<dbReference type="PANTHER" id="PTHR30204">
    <property type="entry name" value="REDOX-CYCLING DRUG-SENSING TRANSCRIPTIONAL ACTIVATOR SOXR"/>
    <property type="match status" value="1"/>
</dbReference>
<dbReference type="SMART" id="SM00422">
    <property type="entry name" value="HTH_MERR"/>
    <property type="match status" value="1"/>
</dbReference>
<dbReference type="GO" id="GO:0003700">
    <property type="term" value="F:DNA-binding transcription factor activity"/>
    <property type="evidence" value="ECO:0007669"/>
    <property type="project" value="InterPro"/>
</dbReference>
<protein>
    <submittedName>
        <fullName evidence="7">MerR family transcriptional regulator</fullName>
    </submittedName>
</protein>
<evidence type="ECO:0000313" key="7">
    <source>
        <dbReference type="EMBL" id="MCU7380633.1"/>
    </source>
</evidence>
<dbReference type="GO" id="GO:0003677">
    <property type="term" value="F:DNA binding"/>
    <property type="evidence" value="ECO:0007669"/>
    <property type="project" value="UniProtKB-KW"/>
</dbReference>
<evidence type="ECO:0000256" key="3">
    <source>
        <dbReference type="ARBA" id="ARBA00023125"/>
    </source>
</evidence>
<feature type="coiled-coil region" evidence="5">
    <location>
        <begin position="87"/>
        <end position="114"/>
    </location>
</feature>
<name>A0A9J6QYQ6_9FIRM</name>
<keyword evidence="4" id="KW-0804">Transcription</keyword>
<evidence type="ECO:0000256" key="4">
    <source>
        <dbReference type="ARBA" id="ARBA00023163"/>
    </source>
</evidence>
<dbReference type="EMBL" id="JAOSHN010000012">
    <property type="protein sequence ID" value="MCU7380633.1"/>
    <property type="molecule type" value="Genomic_DNA"/>
</dbReference>
<sequence>MPDQKENSKAFLKNIKDIAKLFNVPKSALRYWEKKGLISLERNKENDYRVYSKKSISEIQDLLMYRSLGLSLKDICRINQASVDDNIDMIAKRRSVLEKEMEKLSNTMSKLDYRIERSNEYKALQNAPFQPCKPDPFILLPWSFENSIMELYVSSINTFCMINVYEPPYDRCLEGIALPLDHADQIPEGVAPLWALKQPENQYLSFLFRTEYAFPWEHNLKEDLKGLHELGNTTGVVISKFLTAGSENGIKYDYYKAMVEIIGPVSL</sequence>
<evidence type="ECO:0000313" key="8">
    <source>
        <dbReference type="Proteomes" id="UP001065549"/>
    </source>
</evidence>
<evidence type="ECO:0000256" key="5">
    <source>
        <dbReference type="SAM" id="Coils"/>
    </source>
</evidence>
<reference evidence="7" key="1">
    <citation type="submission" date="2022-09" db="EMBL/GenBank/DDBJ databases">
        <title>Culturomic study of gut microbiota in children with autism spectrum disorder.</title>
        <authorList>
            <person name="Efimov B.A."/>
            <person name="Chaplin A.V."/>
            <person name="Sokolova S.R."/>
            <person name="Pikina A.P."/>
            <person name="Korzhanova M."/>
            <person name="Belova V."/>
            <person name="Korostin D."/>
        </authorList>
    </citation>
    <scope>NUCLEOTIDE SEQUENCE</scope>
    <source>
        <strain evidence="7">ASD5510</strain>
    </source>
</reference>
<evidence type="ECO:0000256" key="2">
    <source>
        <dbReference type="ARBA" id="ARBA00023015"/>
    </source>
</evidence>
<dbReference type="PANTHER" id="PTHR30204:SF69">
    <property type="entry name" value="MERR-FAMILY TRANSCRIPTIONAL REGULATOR"/>
    <property type="match status" value="1"/>
</dbReference>
<dbReference type="Pfam" id="PF13411">
    <property type="entry name" value="MerR_1"/>
    <property type="match status" value="1"/>
</dbReference>
<keyword evidence="1" id="KW-0678">Repressor</keyword>
<evidence type="ECO:0000259" key="6">
    <source>
        <dbReference type="PROSITE" id="PS50937"/>
    </source>
</evidence>
<dbReference type="CDD" id="cd00592">
    <property type="entry name" value="HTH_MerR-like"/>
    <property type="match status" value="1"/>
</dbReference>
<dbReference type="InterPro" id="IPR047057">
    <property type="entry name" value="MerR_fam"/>
</dbReference>
<accession>A0A9J6QYQ6</accession>
<dbReference type="InterPro" id="IPR000551">
    <property type="entry name" value="MerR-type_HTH_dom"/>
</dbReference>
<keyword evidence="2" id="KW-0805">Transcription regulation</keyword>
<evidence type="ECO:0000256" key="1">
    <source>
        <dbReference type="ARBA" id="ARBA00022491"/>
    </source>
</evidence>
<keyword evidence="3" id="KW-0238">DNA-binding</keyword>
<proteinExistence type="predicted"/>
<dbReference type="Proteomes" id="UP001065549">
    <property type="component" value="Unassembled WGS sequence"/>
</dbReference>
<dbReference type="PROSITE" id="PS50937">
    <property type="entry name" value="HTH_MERR_2"/>
    <property type="match status" value="1"/>
</dbReference>
<organism evidence="7 8">
    <name type="scientific">Hominibacterium faecale</name>
    <dbReference type="NCBI Taxonomy" id="2839743"/>
    <lineage>
        <taxon>Bacteria</taxon>
        <taxon>Bacillati</taxon>
        <taxon>Bacillota</taxon>
        <taxon>Clostridia</taxon>
        <taxon>Peptostreptococcales</taxon>
        <taxon>Anaerovoracaceae</taxon>
        <taxon>Hominibacterium</taxon>
    </lineage>
</organism>
<dbReference type="InterPro" id="IPR009061">
    <property type="entry name" value="DNA-bd_dom_put_sf"/>
</dbReference>
<dbReference type="SUPFAM" id="SSF46955">
    <property type="entry name" value="Putative DNA-binding domain"/>
    <property type="match status" value="1"/>
</dbReference>
<keyword evidence="5" id="KW-0175">Coiled coil</keyword>
<feature type="domain" description="HTH merR-type" evidence="6">
    <location>
        <begin position="15"/>
        <end position="81"/>
    </location>
</feature>
<dbReference type="RefSeq" id="WP_253020985.1">
    <property type="nucleotide sequence ID" value="NZ_JAOSHN010000012.1"/>
</dbReference>
<gene>
    <name evidence="7" type="ORF">OBO34_20170</name>
</gene>